<dbReference type="AlphaFoldDB" id="A0A0N0BIS7"/>
<sequence length="151" mass="17182">MMKGENESERMTSHATNMRRYILLLISIHLALATIGRHHRDSGFLNHVQLVHEFQCSMPQPRAVPVAELLTIGPSPDEIFYPASTVLTRCEGAGCCSDPKQICAPIETRNVSLVFMVKHMIDRQRDRHHEVIHALEHTKCGCVDKRIIKFD</sequence>
<feature type="domain" description="Platelet-derived growth factor (PDGF) family profile" evidence="2">
    <location>
        <begin position="77"/>
        <end position="147"/>
    </location>
</feature>
<protein>
    <submittedName>
        <fullName evidence="3">Vascular endothelial growth factor A-A</fullName>
    </submittedName>
</protein>
<dbReference type="InterPro" id="IPR029034">
    <property type="entry name" value="Cystine-knot_cytokine"/>
</dbReference>
<evidence type="ECO:0000259" key="2">
    <source>
        <dbReference type="PROSITE" id="PS50278"/>
    </source>
</evidence>
<dbReference type="InterPro" id="IPR000072">
    <property type="entry name" value="PDGF/VEGF_dom"/>
</dbReference>
<evidence type="ECO:0000256" key="1">
    <source>
        <dbReference type="SAM" id="SignalP"/>
    </source>
</evidence>
<name>A0A0N0BIS7_9HYME</name>
<dbReference type="SUPFAM" id="SSF57501">
    <property type="entry name" value="Cystine-knot cytokines"/>
    <property type="match status" value="1"/>
</dbReference>
<proteinExistence type="predicted"/>
<reference evidence="3 4" key="1">
    <citation type="submission" date="2015-07" db="EMBL/GenBank/DDBJ databases">
        <title>The genome of Melipona quadrifasciata.</title>
        <authorList>
            <person name="Pan H."/>
            <person name="Kapheim K."/>
        </authorList>
    </citation>
    <scope>NUCLEOTIDE SEQUENCE [LARGE SCALE GENOMIC DNA]</scope>
    <source>
        <strain evidence="3">0111107301</strain>
        <tissue evidence="3">Whole body</tissue>
    </source>
</reference>
<dbReference type="EMBL" id="KQ435726">
    <property type="protein sequence ID" value="KOX78181.1"/>
    <property type="molecule type" value="Genomic_DNA"/>
</dbReference>
<dbReference type="GO" id="GO:0008083">
    <property type="term" value="F:growth factor activity"/>
    <property type="evidence" value="ECO:0007669"/>
    <property type="project" value="InterPro"/>
</dbReference>
<keyword evidence="1" id="KW-0732">Signal</keyword>
<dbReference type="Proteomes" id="UP000053105">
    <property type="component" value="Unassembled WGS sequence"/>
</dbReference>
<dbReference type="Gene3D" id="2.10.90.10">
    <property type="entry name" value="Cystine-knot cytokines"/>
    <property type="match status" value="1"/>
</dbReference>
<dbReference type="OrthoDB" id="6677701at2759"/>
<evidence type="ECO:0000313" key="3">
    <source>
        <dbReference type="EMBL" id="KOX78181.1"/>
    </source>
</evidence>
<dbReference type="PANTHER" id="PTHR21719:SF1">
    <property type="entry name" value="FI06402P-RELATED"/>
    <property type="match status" value="1"/>
</dbReference>
<dbReference type="PANTHER" id="PTHR21719">
    <property type="entry name" value="FI06402P-RELATED"/>
    <property type="match status" value="1"/>
</dbReference>
<dbReference type="GO" id="GO:0016020">
    <property type="term" value="C:membrane"/>
    <property type="evidence" value="ECO:0007669"/>
    <property type="project" value="InterPro"/>
</dbReference>
<organism evidence="3 4">
    <name type="scientific">Melipona quadrifasciata</name>
    <dbReference type="NCBI Taxonomy" id="166423"/>
    <lineage>
        <taxon>Eukaryota</taxon>
        <taxon>Metazoa</taxon>
        <taxon>Ecdysozoa</taxon>
        <taxon>Arthropoda</taxon>
        <taxon>Hexapoda</taxon>
        <taxon>Insecta</taxon>
        <taxon>Pterygota</taxon>
        <taxon>Neoptera</taxon>
        <taxon>Endopterygota</taxon>
        <taxon>Hymenoptera</taxon>
        <taxon>Apocrita</taxon>
        <taxon>Aculeata</taxon>
        <taxon>Apoidea</taxon>
        <taxon>Anthophila</taxon>
        <taxon>Apidae</taxon>
        <taxon>Melipona</taxon>
    </lineage>
</organism>
<gene>
    <name evidence="3" type="ORF">WN51_09540</name>
</gene>
<feature type="chain" id="PRO_5005844995" evidence="1">
    <location>
        <begin position="34"/>
        <end position="151"/>
    </location>
</feature>
<dbReference type="PROSITE" id="PS50278">
    <property type="entry name" value="PDGF_2"/>
    <property type="match status" value="1"/>
</dbReference>
<evidence type="ECO:0000313" key="4">
    <source>
        <dbReference type="Proteomes" id="UP000053105"/>
    </source>
</evidence>
<dbReference type="Pfam" id="PF00341">
    <property type="entry name" value="PDGF"/>
    <property type="match status" value="1"/>
</dbReference>
<accession>A0A0N0BIS7</accession>
<keyword evidence="4" id="KW-1185">Reference proteome</keyword>
<feature type="signal peptide" evidence="1">
    <location>
        <begin position="1"/>
        <end position="33"/>
    </location>
</feature>